<dbReference type="SUPFAM" id="SSF56300">
    <property type="entry name" value="Metallo-dependent phosphatases"/>
    <property type="match status" value="1"/>
</dbReference>
<dbReference type="AlphaFoldDB" id="A0A0U1C1F1"/>
<evidence type="ECO:0000313" key="4">
    <source>
        <dbReference type="Proteomes" id="UP000045782"/>
    </source>
</evidence>
<reference evidence="1 3" key="2">
    <citation type="submission" date="2015-03" db="EMBL/GenBank/DDBJ databases">
        <authorList>
            <consortium name="Pathogen Informatics"/>
            <person name="Murphy D."/>
        </authorList>
    </citation>
    <scope>NUCLEOTIDE SEQUENCE [LARGE SCALE GENOMIC DNA]</scope>
    <source>
        <strain evidence="1 3">PAP036</strain>
    </source>
</reference>
<dbReference type="Proteomes" id="UP000045782">
    <property type="component" value="Unassembled WGS sequence"/>
</dbReference>
<gene>
    <name evidence="1" type="ORF">ERS075527_05472</name>
    <name evidence="2" type="ORF">ERS075579_04699</name>
</gene>
<accession>A0A0U1C1F1</accession>
<dbReference type="EMBL" id="CSWP01000012">
    <property type="protein sequence ID" value="CPV70039.1"/>
    <property type="molecule type" value="Genomic_DNA"/>
</dbReference>
<name>A0A0U1C1F1_9MYCO</name>
<sequence length="156" mass="17238">MARAGAPFVAGVYGNHCTQDYLSEYAIVDLVGDRAHPARRGVLALPGQREVSVLAVQGCVRYKSDRDDVLFTQAEYASAIDEIPAADLVITHCPPAGINDAQDAAHAGILALRQWVDRHRPRWILHGHTYDNPQHSRHGDTEVFYVHGQAMVDLQF</sequence>
<dbReference type="Gene3D" id="3.60.21.10">
    <property type="match status" value="1"/>
</dbReference>
<evidence type="ECO:0000313" key="1">
    <source>
        <dbReference type="EMBL" id="CPT71244.1"/>
    </source>
</evidence>
<organism evidence="2 4">
    <name type="scientific">Mycobacteroides abscessus</name>
    <dbReference type="NCBI Taxonomy" id="36809"/>
    <lineage>
        <taxon>Bacteria</taxon>
        <taxon>Bacillati</taxon>
        <taxon>Actinomycetota</taxon>
        <taxon>Actinomycetes</taxon>
        <taxon>Mycobacteriales</taxon>
        <taxon>Mycobacteriaceae</taxon>
        <taxon>Mycobacteroides</taxon>
    </lineage>
</organism>
<dbReference type="EMBL" id="CSUW01000023">
    <property type="protein sequence ID" value="CPT71244.1"/>
    <property type="molecule type" value="Genomic_DNA"/>
</dbReference>
<evidence type="ECO:0000313" key="3">
    <source>
        <dbReference type="Proteomes" id="UP000038487"/>
    </source>
</evidence>
<protein>
    <submittedName>
        <fullName evidence="2">Metallophosphoesterase</fullName>
    </submittedName>
</protein>
<proteinExistence type="predicted"/>
<reference evidence="2 4" key="1">
    <citation type="submission" date="2015-03" db="EMBL/GenBank/DDBJ databases">
        <authorList>
            <person name="Murphy D."/>
        </authorList>
    </citation>
    <scope>NUCLEOTIDE SEQUENCE [LARGE SCALE GENOMIC DNA]</scope>
    <source>
        <strain evidence="2 4">PAP088</strain>
    </source>
</reference>
<dbReference type="RefSeq" id="WP_005100066.1">
    <property type="nucleotide sequence ID" value="NZ_CSWW01000028.1"/>
</dbReference>
<dbReference type="Proteomes" id="UP000038487">
    <property type="component" value="Unassembled WGS sequence"/>
</dbReference>
<evidence type="ECO:0000313" key="2">
    <source>
        <dbReference type="EMBL" id="CPV70039.1"/>
    </source>
</evidence>
<dbReference type="InterPro" id="IPR029052">
    <property type="entry name" value="Metallo-depent_PP-like"/>
</dbReference>